<evidence type="ECO:0000313" key="4">
    <source>
        <dbReference type="Proteomes" id="UP000320300"/>
    </source>
</evidence>
<feature type="domain" description="DUF6705" evidence="2">
    <location>
        <begin position="1"/>
        <end position="73"/>
    </location>
</feature>
<name>A0A521ACI3_9SPHI</name>
<dbReference type="EMBL" id="FXTN01000001">
    <property type="protein sequence ID" value="SMO32505.1"/>
    <property type="molecule type" value="Genomic_DNA"/>
</dbReference>
<dbReference type="Pfam" id="PF20448">
    <property type="entry name" value="DUF6705"/>
    <property type="match status" value="1"/>
</dbReference>
<dbReference type="InterPro" id="IPR046551">
    <property type="entry name" value="DUF6705"/>
</dbReference>
<accession>A0A521ACI3</accession>
<evidence type="ECO:0000313" key="3">
    <source>
        <dbReference type="EMBL" id="SMO32505.1"/>
    </source>
</evidence>
<feature type="signal peptide" evidence="1">
    <location>
        <begin position="1"/>
        <end position="19"/>
    </location>
</feature>
<dbReference type="Proteomes" id="UP000320300">
    <property type="component" value="Unassembled WGS sequence"/>
</dbReference>
<reference evidence="3 4" key="1">
    <citation type="submission" date="2017-05" db="EMBL/GenBank/DDBJ databases">
        <authorList>
            <person name="Varghese N."/>
            <person name="Submissions S."/>
        </authorList>
    </citation>
    <scope>NUCLEOTIDE SEQUENCE [LARGE SCALE GENOMIC DNA]</scope>
    <source>
        <strain evidence="3 4">DSM 19036</strain>
    </source>
</reference>
<organism evidence="3 4">
    <name type="scientific">Pedobacter westerhofensis</name>
    <dbReference type="NCBI Taxonomy" id="425512"/>
    <lineage>
        <taxon>Bacteria</taxon>
        <taxon>Pseudomonadati</taxon>
        <taxon>Bacteroidota</taxon>
        <taxon>Sphingobacteriia</taxon>
        <taxon>Sphingobacteriales</taxon>
        <taxon>Sphingobacteriaceae</taxon>
        <taxon>Pedobacter</taxon>
    </lineage>
</organism>
<proteinExistence type="predicted"/>
<gene>
    <name evidence="3" type="ORF">SAMN06265348_10145</name>
</gene>
<sequence length="166" mass="18950">MKKLLFALLLTTFNISLFAQVKPYQPNPVLDKFLGTWVAQTGKKKITITIRKVQQPVLDSKFDILEGDVSYNDEVLDKSITPVLTSGFNYARSGKIFQDKVFFNFYDKIKKKRGRLTLILSETNPNKFNVSLAEDRHFSVNTSSTPDRKVEPGFTLLTGSTFYKKL</sequence>
<keyword evidence="1" id="KW-0732">Signal</keyword>
<keyword evidence="4" id="KW-1185">Reference proteome</keyword>
<evidence type="ECO:0000256" key="1">
    <source>
        <dbReference type="SAM" id="SignalP"/>
    </source>
</evidence>
<dbReference type="AlphaFoldDB" id="A0A521ACI3"/>
<evidence type="ECO:0000259" key="2">
    <source>
        <dbReference type="Pfam" id="PF20448"/>
    </source>
</evidence>
<protein>
    <recommendedName>
        <fullName evidence="2">DUF6705 domain-containing protein</fullName>
    </recommendedName>
</protein>
<dbReference type="RefSeq" id="WP_142526189.1">
    <property type="nucleotide sequence ID" value="NZ_CBCSJO010000002.1"/>
</dbReference>
<feature type="chain" id="PRO_5021730780" description="DUF6705 domain-containing protein" evidence="1">
    <location>
        <begin position="20"/>
        <end position="166"/>
    </location>
</feature>